<keyword evidence="2" id="KW-1185">Reference proteome</keyword>
<name>A0A1Y6EIH3_9SPHN</name>
<sequence length="382" mass="40947">MSGKQRSERGRPLAAFAVFIGAWLLLRLATWEPLLVPIEHASSLPEALLAEGRDPSPFPIREDRLSERQVEARQAPALTDRPLGRPSVSIDADWQKLPAALSNEMPLEPARPSVEPSVAVGHQLLWAAAMAHLPPPHRLNGEAVTPTRLPSRVAEQSRKRDRWSLDAWAFGREGSENVSSTVGRAPVYGASQAAAVLRYRLAPSNPRDPRAYVRAYRALVANGESEVAAGLSARPLARLPLRAHAELRATHYSSDTEVRPAAFVTTELDPIALPAGLRAEVYGQGGYVGGEGETAFADGQLHVLRGLGGFDLGVFDQGKVSLGGGAWAGAQKGSSRVDLGPSMRLDLSIGETPARLSVDWRERVAGDAQPDSGVAVTLSTRF</sequence>
<dbReference type="AlphaFoldDB" id="A0A1Y6EIH3"/>
<evidence type="ECO:0000313" key="1">
    <source>
        <dbReference type="EMBL" id="SMQ62394.1"/>
    </source>
</evidence>
<dbReference type="EMBL" id="FXWG01000001">
    <property type="protein sequence ID" value="SMQ62394.1"/>
    <property type="molecule type" value="Genomic_DNA"/>
</dbReference>
<dbReference type="OrthoDB" id="7427399at2"/>
<accession>A0A1Y6EIH3</accession>
<evidence type="ECO:0000313" key="2">
    <source>
        <dbReference type="Proteomes" id="UP000194420"/>
    </source>
</evidence>
<proteinExistence type="predicted"/>
<organism evidence="1 2">
    <name type="scientific">Altererythrobacter xiamenensis</name>
    <dbReference type="NCBI Taxonomy" id="1316679"/>
    <lineage>
        <taxon>Bacteria</taxon>
        <taxon>Pseudomonadati</taxon>
        <taxon>Pseudomonadota</taxon>
        <taxon>Alphaproteobacteria</taxon>
        <taxon>Sphingomonadales</taxon>
        <taxon>Erythrobacteraceae</taxon>
        <taxon>Altererythrobacter</taxon>
    </lineage>
</organism>
<gene>
    <name evidence="1" type="ORF">SAMN06297468_0694</name>
</gene>
<dbReference type="Proteomes" id="UP000194420">
    <property type="component" value="Unassembled WGS sequence"/>
</dbReference>
<protein>
    <submittedName>
        <fullName evidence="1">Uncharacterized protein</fullName>
    </submittedName>
</protein>
<reference evidence="2" key="1">
    <citation type="submission" date="2017-04" db="EMBL/GenBank/DDBJ databases">
        <authorList>
            <person name="Varghese N."/>
            <person name="Submissions S."/>
        </authorList>
    </citation>
    <scope>NUCLEOTIDE SEQUENCE [LARGE SCALE GENOMIC DNA]</scope>
</reference>